<dbReference type="AlphaFoldDB" id="A0A2Z3JKB2"/>
<feature type="transmembrane region" description="Helical" evidence="1">
    <location>
        <begin position="63"/>
        <end position="79"/>
    </location>
</feature>
<gene>
    <name evidence="2" type="ORF">DKM44_03165</name>
</gene>
<feature type="transmembrane region" description="Helical" evidence="1">
    <location>
        <begin position="85"/>
        <end position="104"/>
    </location>
</feature>
<keyword evidence="1" id="KW-0472">Membrane</keyword>
<protein>
    <recommendedName>
        <fullName evidence="4">DUF3325 domain-containing protein</fullName>
    </recommendedName>
</protein>
<keyword evidence="1" id="KW-0812">Transmembrane</keyword>
<dbReference type="OrthoDB" id="72597at2"/>
<dbReference type="RefSeq" id="WP_109825359.1">
    <property type="nucleotide sequence ID" value="NZ_CP029494.1"/>
</dbReference>
<sequence length="105" mass="11366">MEALLRVLLLLAGVLLAWLMLLGLRLQLGAAPRRRWLHHLLFFVVSALSVVATAVCALTGRRFAVLACACLLLLLMPLTRPGRSAHWQLALAASVTFVLGAGLAW</sequence>
<reference evidence="2 3" key="1">
    <citation type="submission" date="2018-05" db="EMBL/GenBank/DDBJ databases">
        <title>Complete Genome Sequence of Deinococcus sp. strain 17bor-2.</title>
        <authorList>
            <person name="Srinivasan S."/>
        </authorList>
    </citation>
    <scope>NUCLEOTIDE SEQUENCE [LARGE SCALE GENOMIC DNA]</scope>
    <source>
        <strain evidence="2 3">17bor-2</strain>
    </source>
</reference>
<evidence type="ECO:0008006" key="4">
    <source>
        <dbReference type="Google" id="ProtNLM"/>
    </source>
</evidence>
<evidence type="ECO:0000313" key="3">
    <source>
        <dbReference type="Proteomes" id="UP000245368"/>
    </source>
</evidence>
<accession>A0A2Z3JKB2</accession>
<keyword evidence="3" id="KW-1185">Reference proteome</keyword>
<feature type="transmembrane region" description="Helical" evidence="1">
    <location>
        <begin position="40"/>
        <end position="58"/>
    </location>
</feature>
<dbReference type="EMBL" id="CP029494">
    <property type="protein sequence ID" value="AWN22358.1"/>
    <property type="molecule type" value="Genomic_DNA"/>
</dbReference>
<dbReference type="Proteomes" id="UP000245368">
    <property type="component" value="Chromosome"/>
</dbReference>
<keyword evidence="1" id="KW-1133">Transmembrane helix</keyword>
<organism evidence="2 3">
    <name type="scientific">Deinococcus irradiatisoli</name>
    <dbReference type="NCBI Taxonomy" id="2202254"/>
    <lineage>
        <taxon>Bacteria</taxon>
        <taxon>Thermotogati</taxon>
        <taxon>Deinococcota</taxon>
        <taxon>Deinococci</taxon>
        <taxon>Deinococcales</taxon>
        <taxon>Deinococcaceae</taxon>
        <taxon>Deinococcus</taxon>
    </lineage>
</organism>
<proteinExistence type="predicted"/>
<dbReference type="KEGG" id="dez:DKM44_03165"/>
<name>A0A2Z3JKB2_9DEIO</name>
<evidence type="ECO:0000313" key="2">
    <source>
        <dbReference type="EMBL" id="AWN22358.1"/>
    </source>
</evidence>
<evidence type="ECO:0000256" key="1">
    <source>
        <dbReference type="SAM" id="Phobius"/>
    </source>
</evidence>